<feature type="region of interest" description="Disordered" evidence="5">
    <location>
        <begin position="1"/>
        <end position="30"/>
    </location>
</feature>
<reference evidence="6" key="1">
    <citation type="submission" date="2020-03" db="EMBL/GenBank/DDBJ databases">
        <title>Studies in the Genomics of Life Span.</title>
        <authorList>
            <person name="Glass D."/>
        </authorList>
    </citation>
    <scope>NUCLEOTIDE SEQUENCE</scope>
    <source>
        <strain evidence="6">SUZIE</strain>
        <tissue evidence="6">Muscle</tissue>
    </source>
</reference>
<evidence type="ECO:0000256" key="2">
    <source>
        <dbReference type="ARBA" id="ARBA00022574"/>
    </source>
</evidence>
<dbReference type="GO" id="GO:0045504">
    <property type="term" value="F:dynein heavy chain binding"/>
    <property type="evidence" value="ECO:0007669"/>
    <property type="project" value="TreeGrafter"/>
</dbReference>
<evidence type="ECO:0000256" key="4">
    <source>
        <dbReference type="SAM" id="Coils"/>
    </source>
</evidence>
<dbReference type="GO" id="GO:0036159">
    <property type="term" value="P:inner dynein arm assembly"/>
    <property type="evidence" value="ECO:0007669"/>
    <property type="project" value="TreeGrafter"/>
</dbReference>
<comment type="caution">
    <text evidence="6">The sequence shown here is derived from an EMBL/GenBank/DDBJ whole genome shotgun (WGS) entry which is preliminary data.</text>
</comment>
<dbReference type="InterPro" id="IPR050687">
    <property type="entry name" value="Dynein_IC"/>
</dbReference>
<dbReference type="AlphaFoldDB" id="A0AA41NJP9"/>
<dbReference type="PANTHER" id="PTHR12442">
    <property type="entry name" value="DYNEIN INTERMEDIATE CHAIN"/>
    <property type="match status" value="1"/>
</dbReference>
<keyword evidence="2" id="KW-0853">WD repeat</keyword>
<evidence type="ECO:0000256" key="3">
    <source>
        <dbReference type="ARBA" id="ARBA00022737"/>
    </source>
</evidence>
<keyword evidence="3" id="KW-0677">Repeat</keyword>
<keyword evidence="1" id="KW-0963">Cytoplasm</keyword>
<evidence type="ECO:0000313" key="7">
    <source>
        <dbReference type="Proteomes" id="UP001166674"/>
    </source>
</evidence>
<evidence type="ECO:0000313" key="6">
    <source>
        <dbReference type="EMBL" id="MBZ3891693.1"/>
    </source>
</evidence>
<dbReference type="GO" id="GO:0060294">
    <property type="term" value="P:cilium movement involved in cell motility"/>
    <property type="evidence" value="ECO:0007669"/>
    <property type="project" value="TreeGrafter"/>
</dbReference>
<feature type="coiled-coil region" evidence="4">
    <location>
        <begin position="256"/>
        <end position="290"/>
    </location>
</feature>
<gene>
    <name evidence="6" type="ORF">SUZIE_214235</name>
</gene>
<sequence length="310" mass="36347">MAEWSKAPDSRTYPKNATTQYHAREFSEEEREKLGKSKSLTDFLKKVSTSVEIALQQNEIMNTFIEDWRCLAEEEGAFGDKTDTHLKEYQSFTDLHNTTEKKITCISWHPAIYDKILAQTKSLKAGETSPYHNLEGGMTDHLKPLEDFCTKFFVGTEEGEVIYTDWKLERDPDTGRFMTKKPVNLYTVHDGFVHTVQRSPFYNDIVLTIGGWNMAIWKEGVMIASVNYYFEREVKHLEYVEQRKIIRDQEKKEMDMEMEKKKVKTYQKSKEQAEAELKMEYESYLELEKATLINLGLIKETEKVSYMDLI</sequence>
<evidence type="ECO:0000256" key="5">
    <source>
        <dbReference type="SAM" id="MobiDB-lite"/>
    </source>
</evidence>
<evidence type="ECO:0000256" key="1">
    <source>
        <dbReference type="ARBA" id="ARBA00022490"/>
    </source>
</evidence>
<proteinExistence type="predicted"/>
<name>A0AA41NJP9_SCICA</name>
<dbReference type="GO" id="GO:0036156">
    <property type="term" value="C:inner dynein arm"/>
    <property type="evidence" value="ECO:0007669"/>
    <property type="project" value="TreeGrafter"/>
</dbReference>
<dbReference type="PANTHER" id="PTHR12442:SF5">
    <property type="entry name" value="DYNEIN AXONEMAL INTERMEDIATE CHAIN 3"/>
    <property type="match status" value="1"/>
</dbReference>
<dbReference type="EMBL" id="JAATJV010452200">
    <property type="protein sequence ID" value="MBZ3891693.1"/>
    <property type="molecule type" value="Genomic_DNA"/>
</dbReference>
<dbReference type="InterPro" id="IPR036322">
    <property type="entry name" value="WD40_repeat_dom_sf"/>
</dbReference>
<keyword evidence="7" id="KW-1185">Reference proteome</keyword>
<dbReference type="SUPFAM" id="SSF50978">
    <property type="entry name" value="WD40 repeat-like"/>
    <property type="match status" value="1"/>
</dbReference>
<accession>A0AA41NJP9</accession>
<protein>
    <submittedName>
        <fullName evidence="6">WD repeat-containing protein 63</fullName>
    </submittedName>
</protein>
<dbReference type="Proteomes" id="UP001166674">
    <property type="component" value="Unassembled WGS sequence"/>
</dbReference>
<organism evidence="6 7">
    <name type="scientific">Sciurus carolinensis</name>
    <name type="common">Eastern gray squirrel</name>
    <dbReference type="NCBI Taxonomy" id="30640"/>
    <lineage>
        <taxon>Eukaryota</taxon>
        <taxon>Metazoa</taxon>
        <taxon>Chordata</taxon>
        <taxon>Craniata</taxon>
        <taxon>Vertebrata</taxon>
        <taxon>Euteleostomi</taxon>
        <taxon>Mammalia</taxon>
        <taxon>Eutheria</taxon>
        <taxon>Euarchontoglires</taxon>
        <taxon>Glires</taxon>
        <taxon>Rodentia</taxon>
        <taxon>Sciuromorpha</taxon>
        <taxon>Sciuridae</taxon>
        <taxon>Sciurinae</taxon>
        <taxon>Sciurini</taxon>
        <taxon>Sciurus</taxon>
    </lineage>
</organism>
<keyword evidence="4" id="KW-0175">Coiled coil</keyword>
<dbReference type="GO" id="GO:0045503">
    <property type="term" value="F:dynein light chain binding"/>
    <property type="evidence" value="ECO:0007669"/>
    <property type="project" value="TreeGrafter"/>
</dbReference>